<dbReference type="EMBL" id="ABLD01000015">
    <property type="protein sequence ID" value="EDT08748.1"/>
    <property type="molecule type" value="Genomic_DNA"/>
</dbReference>
<dbReference type="RefSeq" id="WP_006050968.1">
    <property type="nucleotide sequence ID" value="NZ_ABLD01000015.1"/>
</dbReference>
<evidence type="ECO:0000313" key="2">
    <source>
        <dbReference type="Proteomes" id="UP000005045"/>
    </source>
</evidence>
<protein>
    <submittedName>
        <fullName evidence="1">Uncharacterized protein</fullName>
    </submittedName>
</protein>
<dbReference type="Proteomes" id="UP000005045">
    <property type="component" value="Unassembled WGS sequence"/>
</dbReference>
<keyword evidence="2" id="KW-1185">Reference proteome</keyword>
<comment type="caution">
    <text evidence="1">The sequence shown here is derived from an EMBL/GenBank/DDBJ whole genome shotgun (WGS) entry which is preliminary data.</text>
</comment>
<dbReference type="AlphaFoldDB" id="B1G4X9"/>
<reference evidence="1 2" key="1">
    <citation type="submission" date="2008-03" db="EMBL/GenBank/DDBJ databases">
        <title>Sequencing of the draft genome and assembly of Burkholderia graminis C4D1M.</title>
        <authorList>
            <consortium name="US DOE Joint Genome Institute (JGI-PGF)"/>
            <person name="Copeland A."/>
            <person name="Lucas S."/>
            <person name="Lapidus A."/>
            <person name="Glavina del Rio T."/>
            <person name="Dalin E."/>
            <person name="Tice H."/>
            <person name="Bruce D."/>
            <person name="Goodwin L."/>
            <person name="Pitluck S."/>
            <person name="Larimer F."/>
            <person name="Land M.L."/>
            <person name="Hauser L."/>
            <person name="Tiedje J."/>
            <person name="Richardson P."/>
        </authorList>
    </citation>
    <scope>NUCLEOTIDE SEQUENCE [LARGE SCALE GENOMIC DNA]</scope>
    <source>
        <strain evidence="2">ATCC 700544 / DSM 17151 / LMG 18924 / NCIMB 13744 / C4D1M</strain>
    </source>
</reference>
<proteinExistence type="predicted"/>
<gene>
    <name evidence="1" type="ORF">BgramDRAFT_4402</name>
</gene>
<name>B1G4X9_PARG4</name>
<sequence>MASSVVDLFEGYLDKVELPAARKDAAGLAQREKRTRVKRVGAPVSQTVPLRAF</sequence>
<evidence type="ECO:0000313" key="1">
    <source>
        <dbReference type="EMBL" id="EDT08748.1"/>
    </source>
</evidence>
<organism evidence="1 2">
    <name type="scientific">Paraburkholderia graminis (strain ATCC 700544 / DSM 17151 / LMG 18924 / NCIMB 13744 / C4D1M)</name>
    <dbReference type="NCBI Taxonomy" id="396598"/>
    <lineage>
        <taxon>Bacteria</taxon>
        <taxon>Pseudomonadati</taxon>
        <taxon>Pseudomonadota</taxon>
        <taxon>Betaproteobacteria</taxon>
        <taxon>Burkholderiales</taxon>
        <taxon>Burkholderiaceae</taxon>
        <taxon>Paraburkholderia</taxon>
    </lineage>
</organism>
<accession>B1G4X9</accession>